<evidence type="ECO:0000256" key="1">
    <source>
        <dbReference type="SAM" id="MobiDB-lite"/>
    </source>
</evidence>
<evidence type="ECO:0000313" key="2">
    <source>
        <dbReference type="EMBL" id="TGZ51944.1"/>
    </source>
</evidence>
<name>A0A4V3SB84_9HYME</name>
<comment type="caution">
    <text evidence="2">The sequence shown here is derived from an EMBL/GenBank/DDBJ whole genome shotgun (WGS) entry which is preliminary data.</text>
</comment>
<protein>
    <submittedName>
        <fullName evidence="2">Uncharacterized protein</fullName>
    </submittedName>
</protein>
<feature type="non-terminal residue" evidence="2">
    <location>
        <position position="1"/>
    </location>
</feature>
<dbReference type="AlphaFoldDB" id="A0A4V3SB84"/>
<proteinExistence type="predicted"/>
<reference evidence="2 3" key="1">
    <citation type="journal article" date="2019" name="Philos. Trans. R. Soc. Lond., B, Biol. Sci.">
        <title>Ant behaviour and brain gene expression of defending hosts depend on the ecological success of the intruding social parasite.</title>
        <authorList>
            <person name="Kaur R."/>
            <person name="Stoldt M."/>
            <person name="Jongepier E."/>
            <person name="Feldmeyer B."/>
            <person name="Menzel F."/>
            <person name="Bornberg-Bauer E."/>
            <person name="Foitzik S."/>
        </authorList>
    </citation>
    <scope>NUCLEOTIDE SEQUENCE [LARGE SCALE GENOMIC DNA]</scope>
    <source>
        <tissue evidence="2">Whole body</tissue>
    </source>
</reference>
<feature type="compositionally biased region" description="Polar residues" evidence="1">
    <location>
        <begin position="8"/>
        <end position="19"/>
    </location>
</feature>
<organism evidence="2 3">
    <name type="scientific">Temnothorax longispinosus</name>
    <dbReference type="NCBI Taxonomy" id="300112"/>
    <lineage>
        <taxon>Eukaryota</taxon>
        <taxon>Metazoa</taxon>
        <taxon>Ecdysozoa</taxon>
        <taxon>Arthropoda</taxon>
        <taxon>Hexapoda</taxon>
        <taxon>Insecta</taxon>
        <taxon>Pterygota</taxon>
        <taxon>Neoptera</taxon>
        <taxon>Endopterygota</taxon>
        <taxon>Hymenoptera</taxon>
        <taxon>Apocrita</taxon>
        <taxon>Aculeata</taxon>
        <taxon>Formicoidea</taxon>
        <taxon>Formicidae</taxon>
        <taxon>Myrmicinae</taxon>
        <taxon>Temnothorax</taxon>
    </lineage>
</organism>
<gene>
    <name evidence="2" type="ORF">DBV15_11414</name>
</gene>
<accession>A0A4V3SB84</accession>
<sequence length="180" mass="20227">RVRRNDRFNNSTHASNSNGDHVYNGDPANHRFTVTYMVLSDRVLDTLYAFDLCCNTYIGLRKSEVGISRNIYDLTCPTIHQILLARASLATKTSLPRTSINSTQTPRKRATGKRSAGVRGLHKQLLKKMAEWHILAEFSERSFVKETPALFGANIRERWATSKATQIIGSSSAKAARCDR</sequence>
<feature type="region of interest" description="Disordered" evidence="1">
    <location>
        <begin position="1"/>
        <end position="24"/>
    </location>
</feature>
<keyword evidence="3" id="KW-1185">Reference proteome</keyword>
<evidence type="ECO:0000313" key="3">
    <source>
        <dbReference type="Proteomes" id="UP000310200"/>
    </source>
</evidence>
<dbReference type="Proteomes" id="UP000310200">
    <property type="component" value="Unassembled WGS sequence"/>
</dbReference>
<dbReference type="EMBL" id="QBLH01001409">
    <property type="protein sequence ID" value="TGZ51944.1"/>
    <property type="molecule type" value="Genomic_DNA"/>
</dbReference>